<dbReference type="InterPro" id="IPR037185">
    <property type="entry name" value="EmrE-like"/>
</dbReference>
<feature type="domain" description="EamA" evidence="7">
    <location>
        <begin position="68"/>
        <end position="205"/>
    </location>
</feature>
<keyword evidence="4 6" id="KW-0472">Membrane</keyword>
<dbReference type="OrthoDB" id="306876at2759"/>
<organism evidence="8 9">
    <name type="scientific">Collybia nuda</name>
    <dbReference type="NCBI Taxonomy" id="64659"/>
    <lineage>
        <taxon>Eukaryota</taxon>
        <taxon>Fungi</taxon>
        <taxon>Dikarya</taxon>
        <taxon>Basidiomycota</taxon>
        <taxon>Agaricomycotina</taxon>
        <taxon>Agaricomycetes</taxon>
        <taxon>Agaricomycetidae</taxon>
        <taxon>Agaricales</taxon>
        <taxon>Tricholomatineae</taxon>
        <taxon>Clitocybaceae</taxon>
        <taxon>Collybia</taxon>
    </lineage>
</organism>
<feature type="compositionally biased region" description="Basic and acidic residues" evidence="5">
    <location>
        <begin position="421"/>
        <end position="432"/>
    </location>
</feature>
<feature type="transmembrane region" description="Helical" evidence="6">
    <location>
        <begin position="132"/>
        <end position="153"/>
    </location>
</feature>
<dbReference type="PANTHER" id="PTHR22911">
    <property type="entry name" value="ACYL-MALONYL CONDENSING ENZYME-RELATED"/>
    <property type="match status" value="1"/>
</dbReference>
<reference evidence="8" key="1">
    <citation type="submission" date="2020-11" db="EMBL/GenBank/DDBJ databases">
        <authorList>
            <consortium name="DOE Joint Genome Institute"/>
            <person name="Ahrendt S."/>
            <person name="Riley R."/>
            <person name="Andreopoulos W."/>
            <person name="Labutti K."/>
            <person name="Pangilinan J."/>
            <person name="Ruiz-Duenas F.J."/>
            <person name="Barrasa J.M."/>
            <person name="Sanchez-Garcia M."/>
            <person name="Camarero S."/>
            <person name="Miyauchi S."/>
            <person name="Serrano A."/>
            <person name="Linde D."/>
            <person name="Babiker R."/>
            <person name="Drula E."/>
            <person name="Ayuso-Fernandez I."/>
            <person name="Pacheco R."/>
            <person name="Padilla G."/>
            <person name="Ferreira P."/>
            <person name="Barriuso J."/>
            <person name="Kellner H."/>
            <person name="Castanera R."/>
            <person name="Alfaro M."/>
            <person name="Ramirez L."/>
            <person name="Pisabarro A.G."/>
            <person name="Kuo A."/>
            <person name="Tritt A."/>
            <person name="Lipzen A."/>
            <person name="He G."/>
            <person name="Yan M."/>
            <person name="Ng V."/>
            <person name="Cullen D."/>
            <person name="Martin F."/>
            <person name="Rosso M.-N."/>
            <person name="Henrissat B."/>
            <person name="Hibbett D."/>
            <person name="Martinez A.T."/>
            <person name="Grigoriev I.V."/>
        </authorList>
    </citation>
    <scope>NUCLEOTIDE SEQUENCE</scope>
    <source>
        <strain evidence="8">CBS 247.69</strain>
    </source>
</reference>
<dbReference type="Proteomes" id="UP000807353">
    <property type="component" value="Unassembled WGS sequence"/>
</dbReference>
<evidence type="ECO:0000313" key="8">
    <source>
        <dbReference type="EMBL" id="KAF9467672.1"/>
    </source>
</evidence>
<evidence type="ECO:0000256" key="1">
    <source>
        <dbReference type="ARBA" id="ARBA00004141"/>
    </source>
</evidence>
<feature type="transmembrane region" description="Helical" evidence="6">
    <location>
        <begin position="231"/>
        <end position="251"/>
    </location>
</feature>
<keyword evidence="3 6" id="KW-1133">Transmembrane helix</keyword>
<evidence type="ECO:0000256" key="2">
    <source>
        <dbReference type="ARBA" id="ARBA00022692"/>
    </source>
</evidence>
<protein>
    <recommendedName>
        <fullName evidence="7">EamA domain-containing protein</fullName>
    </recommendedName>
</protein>
<gene>
    <name evidence="8" type="ORF">BDZ94DRAFT_974927</name>
</gene>
<evidence type="ECO:0000256" key="3">
    <source>
        <dbReference type="ARBA" id="ARBA00022989"/>
    </source>
</evidence>
<dbReference type="PANTHER" id="PTHR22911:SF6">
    <property type="entry name" value="SOLUTE CARRIER FAMILY 35 MEMBER G1"/>
    <property type="match status" value="1"/>
</dbReference>
<comment type="subcellular location">
    <subcellularLocation>
        <location evidence="1">Membrane</location>
        <topology evidence="1">Multi-pass membrane protein</topology>
    </subcellularLocation>
</comment>
<keyword evidence="2 6" id="KW-0812">Transmembrane</keyword>
<dbReference type="GO" id="GO:0016020">
    <property type="term" value="C:membrane"/>
    <property type="evidence" value="ECO:0007669"/>
    <property type="project" value="UniProtKB-SubCell"/>
</dbReference>
<feature type="transmembrane region" description="Helical" evidence="6">
    <location>
        <begin position="165"/>
        <end position="183"/>
    </location>
</feature>
<evidence type="ECO:0000259" key="7">
    <source>
        <dbReference type="Pfam" id="PF00892"/>
    </source>
</evidence>
<dbReference type="SUPFAM" id="SSF103481">
    <property type="entry name" value="Multidrug resistance efflux transporter EmrE"/>
    <property type="match status" value="2"/>
</dbReference>
<accession>A0A9P5YCR8</accession>
<feature type="transmembrane region" description="Helical" evidence="6">
    <location>
        <begin position="349"/>
        <end position="367"/>
    </location>
</feature>
<proteinExistence type="predicted"/>
<keyword evidence="9" id="KW-1185">Reference proteome</keyword>
<feature type="domain" description="EamA" evidence="7">
    <location>
        <begin position="233"/>
        <end position="365"/>
    </location>
</feature>
<dbReference type="EMBL" id="MU150236">
    <property type="protein sequence ID" value="KAF9467672.1"/>
    <property type="molecule type" value="Genomic_DNA"/>
</dbReference>
<name>A0A9P5YCR8_9AGAR</name>
<feature type="transmembrane region" description="Helical" evidence="6">
    <location>
        <begin position="263"/>
        <end position="282"/>
    </location>
</feature>
<evidence type="ECO:0000256" key="5">
    <source>
        <dbReference type="SAM" id="MobiDB-lite"/>
    </source>
</evidence>
<evidence type="ECO:0000256" key="4">
    <source>
        <dbReference type="ARBA" id="ARBA00023136"/>
    </source>
</evidence>
<feature type="transmembrane region" description="Helical" evidence="6">
    <location>
        <begin position="99"/>
        <end position="120"/>
    </location>
</feature>
<evidence type="ECO:0000256" key="6">
    <source>
        <dbReference type="SAM" id="Phobius"/>
    </source>
</evidence>
<evidence type="ECO:0000313" key="9">
    <source>
        <dbReference type="Proteomes" id="UP000807353"/>
    </source>
</evidence>
<dbReference type="AlphaFoldDB" id="A0A9P5YCR8"/>
<comment type="caution">
    <text evidence="8">The sequence shown here is derived from an EMBL/GenBank/DDBJ whole genome shotgun (WGS) entry which is preliminary data.</text>
</comment>
<feature type="transmembrane region" description="Helical" evidence="6">
    <location>
        <begin position="192"/>
        <end position="211"/>
    </location>
</feature>
<feature type="transmembrane region" description="Helical" evidence="6">
    <location>
        <begin position="294"/>
        <end position="314"/>
    </location>
</feature>
<dbReference type="InterPro" id="IPR000620">
    <property type="entry name" value="EamA_dom"/>
</dbReference>
<feature type="transmembrane region" description="Helical" evidence="6">
    <location>
        <begin position="68"/>
        <end position="87"/>
    </location>
</feature>
<feature type="region of interest" description="Disordered" evidence="5">
    <location>
        <begin position="395"/>
        <end position="432"/>
    </location>
</feature>
<dbReference type="Pfam" id="PF00892">
    <property type="entry name" value="EamA"/>
    <property type="match status" value="2"/>
</dbReference>
<sequence length="432" mass="46675">MNTQNAYTTSQSDAINDFARPDVPEGPSKPFLTNNSLLNDIDEGQEVEAQPKWRVMITTCHGFMKGNVGLLLVMSAQAFFSFMGVSVKILHGIDPPISTFQLIVVRMTITYVCCIIYMLATGTPDPFLGPKGVRLLLFLRGLFGFGGLVGLYYSLNYLSLSDSTVLTFLVPLCTGFSGALFLGETFTVKQGIASFFSICGVVLIARPPILFRGPLGSLIIPPNEVTPAQRLIAVGVALIGVIGATGAYTTIRAIGKRAHPMHSMSLFSLLCSVVASIGMVITHEPFVIPTRLDWISLLILIGVFGFLAQILLTMGIQRETVGRSTMAVYTQIVFATILERVFFKTTPPILSVIGTTLILASALYVALTKNTKPETKVATVDSIHEADLEEGLLERSSLEGASDSTIRPYSRESLDAEETSALDHEGPTKPLT</sequence>